<evidence type="ECO:0000256" key="2">
    <source>
        <dbReference type="SAM" id="Phobius"/>
    </source>
</evidence>
<dbReference type="RefSeq" id="WP_191252052.1">
    <property type="nucleotide sequence ID" value="NZ_BNCI01000002.1"/>
</dbReference>
<reference evidence="3" key="1">
    <citation type="journal article" date="2014" name="Int. J. Syst. Evol. Microbiol.">
        <title>Complete genome sequence of Corynebacterium casei LMG S-19264T (=DSM 44701T), isolated from a smear-ripened cheese.</title>
        <authorList>
            <consortium name="US DOE Joint Genome Institute (JGI-PGF)"/>
            <person name="Walter F."/>
            <person name="Albersmeier A."/>
            <person name="Kalinowski J."/>
            <person name="Ruckert C."/>
        </authorList>
    </citation>
    <scope>NUCLEOTIDE SEQUENCE</scope>
    <source>
        <strain evidence="3">KCTC 42590</strain>
    </source>
</reference>
<protein>
    <submittedName>
        <fullName evidence="3">Uncharacterized protein</fullName>
    </submittedName>
</protein>
<reference evidence="3" key="2">
    <citation type="submission" date="2020-09" db="EMBL/GenBank/DDBJ databases">
        <authorList>
            <person name="Sun Q."/>
            <person name="Kim S."/>
        </authorList>
    </citation>
    <scope>NUCLEOTIDE SEQUENCE</scope>
    <source>
        <strain evidence="3">KCTC 42590</strain>
    </source>
</reference>
<gene>
    <name evidence="3" type="ORF">GCM10017044_17500</name>
</gene>
<dbReference type="Proteomes" id="UP000630923">
    <property type="component" value="Unassembled WGS sequence"/>
</dbReference>
<organism evidence="3 4">
    <name type="scientific">Kordiimonas sediminis</name>
    <dbReference type="NCBI Taxonomy" id="1735581"/>
    <lineage>
        <taxon>Bacteria</taxon>
        <taxon>Pseudomonadati</taxon>
        <taxon>Pseudomonadota</taxon>
        <taxon>Alphaproteobacteria</taxon>
        <taxon>Kordiimonadales</taxon>
        <taxon>Kordiimonadaceae</taxon>
        <taxon>Kordiimonas</taxon>
    </lineage>
</organism>
<evidence type="ECO:0000256" key="1">
    <source>
        <dbReference type="SAM" id="MobiDB-lite"/>
    </source>
</evidence>
<sequence>MAVQTENVTSKNADMDEFPQVKAPFGLKMLVIVLGVAIIGMLALIFYKIADELTKAATKDPDAQETTVSANAAPADTGQAVSRSAGSRSAPTVQSARPDAGGDYTLPRPEGASLTSTTVRDWEVVLQFRGVDGSDTILILDRASGKVTRIHVPVVRQDN</sequence>
<keyword evidence="2" id="KW-0472">Membrane</keyword>
<feature type="compositionally biased region" description="Polar residues" evidence="1">
    <location>
        <begin position="79"/>
        <end position="95"/>
    </location>
</feature>
<keyword evidence="2" id="KW-1133">Transmembrane helix</keyword>
<proteinExistence type="predicted"/>
<dbReference type="AlphaFoldDB" id="A0A919ATW6"/>
<comment type="caution">
    <text evidence="3">The sequence shown here is derived from an EMBL/GenBank/DDBJ whole genome shotgun (WGS) entry which is preliminary data.</text>
</comment>
<keyword evidence="4" id="KW-1185">Reference proteome</keyword>
<evidence type="ECO:0000313" key="3">
    <source>
        <dbReference type="EMBL" id="GHF23472.1"/>
    </source>
</evidence>
<name>A0A919ATW6_9PROT</name>
<keyword evidence="2" id="KW-0812">Transmembrane</keyword>
<feature type="region of interest" description="Disordered" evidence="1">
    <location>
        <begin position="59"/>
        <end position="112"/>
    </location>
</feature>
<evidence type="ECO:0000313" key="4">
    <source>
        <dbReference type="Proteomes" id="UP000630923"/>
    </source>
</evidence>
<accession>A0A919ATW6</accession>
<dbReference type="EMBL" id="BNCI01000002">
    <property type="protein sequence ID" value="GHF23472.1"/>
    <property type="molecule type" value="Genomic_DNA"/>
</dbReference>
<feature type="transmembrane region" description="Helical" evidence="2">
    <location>
        <begin position="25"/>
        <end position="47"/>
    </location>
</feature>